<dbReference type="AlphaFoldDB" id="A0A6H0UEN6"/>
<feature type="domain" description="DUF4097" evidence="1">
    <location>
        <begin position="64"/>
        <end position="258"/>
    </location>
</feature>
<reference evidence="2 3" key="1">
    <citation type="submission" date="2019-12" db="EMBL/GenBank/DDBJ databases">
        <title>Whole genome sequences of Lactococcus raffinolactis strains isolated from sewage.</title>
        <authorList>
            <person name="Ybazeta G."/>
            <person name="Ross M."/>
            <person name="Brabant-Kirwan D."/>
            <person name="Saleh M."/>
            <person name="Dillon J.A."/>
            <person name="Splinter K."/>
            <person name="Nokhbeh R."/>
        </authorList>
    </citation>
    <scope>NUCLEOTIDE SEQUENCE [LARGE SCALE GENOMIC DNA]</scope>
    <source>
        <strain evidence="2 3">Lr_19_5</strain>
    </source>
</reference>
<accession>A0A6H0UEN6</accession>
<proteinExistence type="predicted"/>
<evidence type="ECO:0000313" key="2">
    <source>
        <dbReference type="EMBL" id="QIW54038.1"/>
    </source>
</evidence>
<dbReference type="Proteomes" id="UP000501945">
    <property type="component" value="Chromosome"/>
</dbReference>
<sequence length="259" mass="28706">MTHKRKMIIGALLLTLGTLAAIVIWQFEKPGGLVWDHGFKYQTEQKMPGKLVRHELPVEPSKIASLAIDVKNADVKVVKGEQFKVTTQNWSSKVTTQVSFDDGQLTVKDSESEVRRLNFGIGIVIRSNQITITLPESQYLSLILAKSRNGDLDFDHVSVKAAEITATNADAKFERAKFDNLTVSNTNGDIQLKQTTIAFGGKITNQNGDIEIKDSRLPDFYAKTKWGDEDIRVSGAPRQSEQSLANFVVTAQNGDIEID</sequence>
<dbReference type="InterPro" id="IPR025164">
    <property type="entry name" value="Toastrack_DUF4097"/>
</dbReference>
<organism evidence="2 3">
    <name type="scientific">Pseudolactococcus raffinolactis</name>
    <dbReference type="NCBI Taxonomy" id="1366"/>
    <lineage>
        <taxon>Bacteria</taxon>
        <taxon>Bacillati</taxon>
        <taxon>Bacillota</taxon>
        <taxon>Bacilli</taxon>
        <taxon>Lactobacillales</taxon>
        <taxon>Streptococcaceae</taxon>
        <taxon>Pseudolactococcus</taxon>
    </lineage>
</organism>
<dbReference type="RefSeq" id="WP_167838813.1">
    <property type="nucleotide sequence ID" value="NZ_CP047616.1"/>
</dbReference>
<evidence type="ECO:0000259" key="1">
    <source>
        <dbReference type="Pfam" id="PF13349"/>
    </source>
</evidence>
<evidence type="ECO:0000313" key="3">
    <source>
        <dbReference type="Proteomes" id="UP000501945"/>
    </source>
</evidence>
<gene>
    <name evidence="2" type="ORF">GU336_07745</name>
</gene>
<dbReference type="Pfam" id="PF13349">
    <property type="entry name" value="DUF4097"/>
    <property type="match status" value="1"/>
</dbReference>
<dbReference type="EMBL" id="CP047616">
    <property type="protein sequence ID" value="QIW54038.1"/>
    <property type="molecule type" value="Genomic_DNA"/>
</dbReference>
<name>A0A6H0UEN6_9LACT</name>
<dbReference type="Gene3D" id="2.160.20.120">
    <property type="match status" value="1"/>
</dbReference>
<protein>
    <submittedName>
        <fullName evidence="2">DUF4097 family beta strand repeat protein</fullName>
    </submittedName>
</protein>